<gene>
    <name evidence="3" type="primary">NOXRED1</name>
    <name evidence="3" type="synonym">noxred1</name>
</gene>
<reference evidence="3" key="1">
    <citation type="submission" date="2019-06" db="EMBL/GenBank/DDBJ databases">
        <authorList>
            <consortium name="Wellcome Sanger Institute Data Sharing"/>
        </authorList>
    </citation>
    <scope>NUCLEOTIDE SEQUENCE [LARGE SCALE GENOMIC DNA]</scope>
</reference>
<dbReference type="GO" id="GO:0004735">
    <property type="term" value="F:pyrroline-5-carboxylate reductase activity"/>
    <property type="evidence" value="ECO:0007669"/>
    <property type="project" value="TreeGrafter"/>
</dbReference>
<dbReference type="GO" id="GO:0055129">
    <property type="term" value="P:L-proline biosynthetic process"/>
    <property type="evidence" value="ECO:0007669"/>
    <property type="project" value="TreeGrafter"/>
</dbReference>
<dbReference type="InterPro" id="IPR028939">
    <property type="entry name" value="P5C_Rdtase_cat_N"/>
</dbReference>
<dbReference type="Gene3D" id="3.40.50.720">
    <property type="entry name" value="NAD(P)-binding Rossmann-like Domain"/>
    <property type="match status" value="1"/>
</dbReference>
<dbReference type="SUPFAM" id="SSF51735">
    <property type="entry name" value="NAD(P)-binding Rossmann-fold domains"/>
    <property type="match status" value="1"/>
</dbReference>
<dbReference type="Ensembl" id="ENSMMDT00005020702.1">
    <property type="protein sequence ID" value="ENSMMDP00005020226.1"/>
    <property type="gene ID" value="ENSMMDG00005009966.1"/>
</dbReference>
<organism evidence="3 4">
    <name type="scientific">Myripristis murdjan</name>
    <name type="common">pinecone soldierfish</name>
    <dbReference type="NCBI Taxonomy" id="586833"/>
    <lineage>
        <taxon>Eukaryota</taxon>
        <taxon>Metazoa</taxon>
        <taxon>Chordata</taxon>
        <taxon>Craniata</taxon>
        <taxon>Vertebrata</taxon>
        <taxon>Euteleostomi</taxon>
        <taxon>Actinopterygii</taxon>
        <taxon>Neopterygii</taxon>
        <taxon>Teleostei</taxon>
        <taxon>Neoteleostei</taxon>
        <taxon>Acanthomorphata</taxon>
        <taxon>Holocentriformes</taxon>
        <taxon>Holocentridae</taxon>
        <taxon>Myripristis</taxon>
    </lineage>
</organism>
<reference evidence="3" key="2">
    <citation type="submission" date="2025-08" db="UniProtKB">
        <authorList>
            <consortium name="Ensembl"/>
        </authorList>
    </citation>
    <scope>IDENTIFICATION</scope>
</reference>
<dbReference type="Proteomes" id="UP000472263">
    <property type="component" value="Chromosome 22"/>
</dbReference>
<evidence type="ECO:0000313" key="4">
    <source>
        <dbReference type="Proteomes" id="UP000472263"/>
    </source>
</evidence>
<name>A0A667YG68_9TELE</name>
<evidence type="ECO:0000259" key="2">
    <source>
        <dbReference type="Pfam" id="PF03807"/>
    </source>
</evidence>
<dbReference type="GeneTree" id="ENSGT00950000183044"/>
<comment type="similarity">
    <text evidence="1">Belongs to the pyrroline-5-carboxylate reductase family.</text>
</comment>
<protein>
    <submittedName>
        <fullName evidence="3">NADP dependent oxidoreductase domain containing 1</fullName>
    </submittedName>
</protein>
<evidence type="ECO:0000313" key="3">
    <source>
        <dbReference type="Ensembl" id="ENSMMDP00005020226.1"/>
    </source>
</evidence>
<accession>A0A667YG68</accession>
<dbReference type="InterPro" id="IPR036291">
    <property type="entry name" value="NAD(P)-bd_dom_sf"/>
</dbReference>
<dbReference type="PANTHER" id="PTHR11645:SF58">
    <property type="entry name" value="NADP-DEPENDENT OXIDOREDUCTASE DOMAIN-CONTAINING PROTEIN 1"/>
    <property type="match status" value="1"/>
</dbReference>
<keyword evidence="4" id="KW-1185">Reference proteome</keyword>
<feature type="domain" description="Pyrroline-5-carboxylate reductase catalytic N-terminal" evidence="2">
    <location>
        <begin position="75"/>
        <end position="157"/>
    </location>
</feature>
<proteinExistence type="inferred from homology"/>
<dbReference type="Pfam" id="PF03807">
    <property type="entry name" value="F420_oxidored"/>
    <property type="match status" value="1"/>
</dbReference>
<reference evidence="3" key="3">
    <citation type="submission" date="2025-09" db="UniProtKB">
        <authorList>
            <consortium name="Ensembl"/>
        </authorList>
    </citation>
    <scope>IDENTIFICATION</scope>
</reference>
<dbReference type="AlphaFoldDB" id="A0A667YG68"/>
<sequence length="278" mass="31130">MQDLTAGLSTFSFDCGLTEDQEELLSLRARSAALSICGCAHAVFWCQLAHSLRGLINRHTTQRVALASERDSDLRVGILGLGHTGKQLLLCLLEKTDTKPSHIKISTRRPETFAQSGVECYFDNGRLAAWADVLFLCCLPSHLPKVCASLHSHLPPRCLIYSFLSAVPVTRYHRLHAPHTQTQTQACVSMRSVTPFSNPMFQIENIPIRACDIKIIIKPSLFFTSSRPFPWITLTDAQTKETPLSRFLSRSKSVQEAISAAYKALLEKKEMRDWGMDK</sequence>
<evidence type="ECO:0000256" key="1">
    <source>
        <dbReference type="ARBA" id="ARBA00005525"/>
    </source>
</evidence>
<dbReference type="PANTHER" id="PTHR11645">
    <property type="entry name" value="PYRROLINE-5-CARBOXYLATE REDUCTASE"/>
    <property type="match status" value="1"/>
</dbReference>